<evidence type="ECO:0000313" key="5">
    <source>
        <dbReference type="EMBL" id="CAF1087190.1"/>
    </source>
</evidence>
<keyword evidence="3" id="KW-0175">Coiled coil</keyword>
<dbReference type="Gene3D" id="3.60.130.10">
    <property type="entry name" value="Clavaminate synthase-like"/>
    <property type="match status" value="1"/>
</dbReference>
<dbReference type="InterPro" id="IPR003819">
    <property type="entry name" value="TauD/TfdA-like"/>
</dbReference>
<accession>A0A815ZKA2</accession>
<protein>
    <recommendedName>
        <fullName evidence="4">TauD/TfdA-like domain-containing protein</fullName>
    </recommendedName>
</protein>
<dbReference type="PANTHER" id="PTHR10696:SF56">
    <property type="entry name" value="TAUD_TFDA-LIKE DOMAIN-CONTAINING PROTEIN"/>
    <property type="match status" value="1"/>
</dbReference>
<evidence type="ECO:0000256" key="3">
    <source>
        <dbReference type="SAM" id="Coils"/>
    </source>
</evidence>
<name>A0A815ZKA2_9BILA</name>
<evidence type="ECO:0000256" key="2">
    <source>
        <dbReference type="ARBA" id="ARBA00023194"/>
    </source>
</evidence>
<dbReference type="Proteomes" id="UP000663855">
    <property type="component" value="Unassembled WGS sequence"/>
</dbReference>
<keyword evidence="2" id="KW-0045">Antibiotic biosynthesis</keyword>
<feature type="domain" description="TauD/TfdA-like" evidence="4">
    <location>
        <begin position="87"/>
        <end position="337"/>
    </location>
</feature>
<dbReference type="InterPro" id="IPR050411">
    <property type="entry name" value="AlphaKG_dependent_hydroxylases"/>
</dbReference>
<dbReference type="Proteomes" id="UP000663866">
    <property type="component" value="Unassembled WGS sequence"/>
</dbReference>
<dbReference type="EMBL" id="CAJOBJ010001864">
    <property type="protein sequence ID" value="CAF3900212.1"/>
    <property type="molecule type" value="Genomic_DNA"/>
</dbReference>
<reference evidence="6" key="1">
    <citation type="submission" date="2021-02" db="EMBL/GenBank/DDBJ databases">
        <authorList>
            <person name="Nowell W R."/>
        </authorList>
    </citation>
    <scope>NUCLEOTIDE SEQUENCE</scope>
</reference>
<dbReference type="Proteomes" id="UP000663842">
    <property type="component" value="Unassembled WGS sequence"/>
</dbReference>
<dbReference type="Proteomes" id="UP000681967">
    <property type="component" value="Unassembled WGS sequence"/>
</dbReference>
<dbReference type="SUPFAM" id="SSF51197">
    <property type="entry name" value="Clavaminate synthase-like"/>
    <property type="match status" value="1"/>
</dbReference>
<dbReference type="EMBL" id="CAJNRG010016037">
    <property type="protein sequence ID" value="CAF2189530.1"/>
    <property type="molecule type" value="Genomic_DNA"/>
</dbReference>
<dbReference type="EMBL" id="CAJOBF010001507">
    <property type="protein sequence ID" value="CAF3958013.1"/>
    <property type="molecule type" value="Genomic_DNA"/>
</dbReference>
<evidence type="ECO:0000313" key="10">
    <source>
        <dbReference type="EMBL" id="CAF3900212.1"/>
    </source>
</evidence>
<dbReference type="EMBL" id="CAJOBG010005109">
    <property type="protein sequence ID" value="CAF4139747.1"/>
    <property type="molecule type" value="Genomic_DNA"/>
</dbReference>
<organism evidence="6 13">
    <name type="scientific">Rotaria magnacalcarata</name>
    <dbReference type="NCBI Taxonomy" id="392030"/>
    <lineage>
        <taxon>Eukaryota</taxon>
        <taxon>Metazoa</taxon>
        <taxon>Spiralia</taxon>
        <taxon>Gnathifera</taxon>
        <taxon>Rotifera</taxon>
        <taxon>Eurotatoria</taxon>
        <taxon>Bdelloidea</taxon>
        <taxon>Philodinida</taxon>
        <taxon>Philodinidae</taxon>
        <taxon>Rotaria</taxon>
    </lineage>
</organism>
<evidence type="ECO:0000313" key="14">
    <source>
        <dbReference type="Proteomes" id="UP000663866"/>
    </source>
</evidence>
<sequence>MQQVKAETNALQRGVQQTDEVADNKNNYNRYKLPLEQHLASTWYGSTLKCRENDWIVKLTSMEIAELEEAAESLLNLQQNIASVTIEQFPLPTLGSKLLAFREELINGRGFFLLRGLPIQNYDERKAGTIFYGLGCHIGFSRSQNAMGHMLGHVRDLGMKSSDPNVRIYQTNERQTFHTDSSDAVGLLCLKTAKVGGESLVVSASAIFNEMRAQRPDLLELLMQPIATDRRGEVPEGMLPYLLIPVFSYHKGYLTVFYQRQYIDSAQRFENAPRLTPEHVEALDMFDRIANDPKFNLSMKLEPGDMQFVYNHALLHDRTGFEDWDDPTEKRHLLRLWLSLPGDRPLPDVFASRFGTTAIGNRGGIFVCGTVPTIPWTITGDN</sequence>
<dbReference type="Proteomes" id="UP000681720">
    <property type="component" value="Unassembled WGS sequence"/>
</dbReference>
<proteinExistence type="predicted"/>
<comment type="caution">
    <text evidence="6">The sequence shown here is derived from an EMBL/GenBank/DDBJ whole genome shotgun (WGS) entry which is preliminary data.</text>
</comment>
<dbReference type="Pfam" id="PF02668">
    <property type="entry name" value="TauD"/>
    <property type="match status" value="1"/>
</dbReference>
<dbReference type="PANTHER" id="PTHR10696">
    <property type="entry name" value="GAMMA-BUTYROBETAINE HYDROXYLASE-RELATED"/>
    <property type="match status" value="1"/>
</dbReference>
<dbReference type="EMBL" id="CAJNOV010002048">
    <property type="protein sequence ID" value="CAF1087190.1"/>
    <property type="molecule type" value="Genomic_DNA"/>
</dbReference>
<dbReference type="AlphaFoldDB" id="A0A815ZKA2"/>
<dbReference type="Proteomes" id="UP000663856">
    <property type="component" value="Unassembled WGS sequence"/>
</dbReference>
<dbReference type="GO" id="GO:0016491">
    <property type="term" value="F:oxidoreductase activity"/>
    <property type="evidence" value="ECO:0007669"/>
    <property type="project" value="UniProtKB-KW"/>
</dbReference>
<keyword evidence="1" id="KW-0560">Oxidoreductase</keyword>
<dbReference type="InterPro" id="IPR042098">
    <property type="entry name" value="TauD-like_sf"/>
</dbReference>
<evidence type="ECO:0000256" key="1">
    <source>
        <dbReference type="ARBA" id="ARBA00023002"/>
    </source>
</evidence>
<evidence type="ECO:0000259" key="4">
    <source>
        <dbReference type="Pfam" id="PF02668"/>
    </source>
</evidence>
<dbReference type="GO" id="GO:0017000">
    <property type="term" value="P:antibiotic biosynthetic process"/>
    <property type="evidence" value="ECO:0007669"/>
    <property type="project" value="UniProtKB-KW"/>
</dbReference>
<keyword evidence="14" id="KW-1185">Reference proteome</keyword>
<dbReference type="OrthoDB" id="272271at2759"/>
<evidence type="ECO:0000313" key="6">
    <source>
        <dbReference type="EMBL" id="CAF1583331.1"/>
    </source>
</evidence>
<evidence type="ECO:0000313" key="13">
    <source>
        <dbReference type="Proteomes" id="UP000663834"/>
    </source>
</evidence>
<feature type="coiled-coil region" evidence="3">
    <location>
        <begin position="57"/>
        <end position="87"/>
    </location>
</feature>
<evidence type="ECO:0000313" key="12">
    <source>
        <dbReference type="EMBL" id="CAF4139747.1"/>
    </source>
</evidence>
<dbReference type="EMBL" id="CAJNOW010010619">
    <property type="protein sequence ID" value="CAF1583331.1"/>
    <property type="molecule type" value="Genomic_DNA"/>
</dbReference>
<evidence type="ECO:0000313" key="11">
    <source>
        <dbReference type="EMBL" id="CAF3958013.1"/>
    </source>
</evidence>
<dbReference type="EMBL" id="CAJOBH010000208">
    <property type="protein sequence ID" value="CAF3770826.1"/>
    <property type="molecule type" value="Genomic_DNA"/>
</dbReference>
<dbReference type="EMBL" id="CAJNRF010013943">
    <property type="protein sequence ID" value="CAF2153113.1"/>
    <property type="molecule type" value="Genomic_DNA"/>
</dbReference>
<evidence type="ECO:0000313" key="8">
    <source>
        <dbReference type="EMBL" id="CAF2189530.1"/>
    </source>
</evidence>
<gene>
    <name evidence="9" type="ORF">BYL167_LOCUS1387</name>
    <name evidence="5" type="ORF">CJN711_LOCUS6484</name>
    <name evidence="10" type="ORF">GIL414_LOCUS6515</name>
    <name evidence="6" type="ORF">KQP761_LOCUS20384</name>
    <name evidence="12" type="ORF">OVN521_LOCUS23001</name>
    <name evidence="11" type="ORF">UXM345_LOCUS13739</name>
    <name evidence="7" type="ORF">WKI299_LOCUS30717</name>
    <name evidence="8" type="ORF">XDN619_LOCUS32204</name>
</gene>
<dbReference type="Proteomes" id="UP000663834">
    <property type="component" value="Unassembled WGS sequence"/>
</dbReference>
<evidence type="ECO:0000313" key="9">
    <source>
        <dbReference type="EMBL" id="CAF3770826.1"/>
    </source>
</evidence>
<evidence type="ECO:0000313" key="7">
    <source>
        <dbReference type="EMBL" id="CAF2153113.1"/>
    </source>
</evidence>
<dbReference type="Proteomes" id="UP000663887">
    <property type="component" value="Unassembled WGS sequence"/>
</dbReference>